<keyword evidence="4" id="KW-0233">DNA recombination</keyword>
<dbReference type="InterPro" id="IPR021893">
    <property type="entry name" value="ZMYM2-like_C"/>
</dbReference>
<dbReference type="Pfam" id="PF12012">
    <property type="entry name" value="DUF3504"/>
    <property type="match status" value="1"/>
</dbReference>
<protein>
    <submittedName>
        <fullName evidence="7">Uncharacterized protein</fullName>
    </submittedName>
</protein>
<dbReference type="SUPFAM" id="SSF56349">
    <property type="entry name" value="DNA breaking-rejoining enzymes"/>
    <property type="match status" value="1"/>
</dbReference>
<organism evidence="7">
    <name type="scientific">Amphimedon queenslandica</name>
    <name type="common">Sponge</name>
    <dbReference type="NCBI Taxonomy" id="400682"/>
    <lineage>
        <taxon>Eukaryota</taxon>
        <taxon>Metazoa</taxon>
        <taxon>Porifera</taxon>
        <taxon>Demospongiae</taxon>
        <taxon>Heteroscleromorpha</taxon>
        <taxon>Haplosclerida</taxon>
        <taxon>Niphatidae</taxon>
        <taxon>Amphimedon</taxon>
    </lineage>
</organism>
<gene>
    <name evidence="7" type="primary">105314223</name>
</gene>
<reference evidence="7" key="2">
    <citation type="submission" date="2017-05" db="UniProtKB">
        <authorList>
            <consortium name="EnsemblMetazoa"/>
        </authorList>
    </citation>
    <scope>IDENTIFICATION</scope>
</reference>
<evidence type="ECO:0000259" key="6">
    <source>
        <dbReference type="Pfam" id="PF25561"/>
    </source>
</evidence>
<evidence type="ECO:0000256" key="4">
    <source>
        <dbReference type="ARBA" id="ARBA00023172"/>
    </source>
</evidence>
<evidence type="ECO:0000313" key="7">
    <source>
        <dbReference type="EnsemblMetazoa" id="Aqu2.1.20056_001"/>
    </source>
</evidence>
<keyword evidence="3" id="KW-0832">Ubl conjugation</keyword>
<dbReference type="Gene3D" id="1.10.443.10">
    <property type="entry name" value="Intergrase catalytic core"/>
    <property type="match status" value="1"/>
</dbReference>
<dbReference type="EnsemblMetazoa" id="Aqu2.1.20056_001">
    <property type="protein sequence ID" value="Aqu2.1.20056_001"/>
    <property type="gene ID" value="Aqu2.1.20056"/>
</dbReference>
<dbReference type="PANTHER" id="PTHR21446:SF12">
    <property type="entry name" value="POTASSIUM CHANNEL TETRAMERIZATION DOMAIN CONTAINING 1"/>
    <property type="match status" value="1"/>
</dbReference>
<dbReference type="OrthoDB" id="6145258at2759"/>
<dbReference type="GO" id="GO:0003677">
    <property type="term" value="F:DNA binding"/>
    <property type="evidence" value="ECO:0007669"/>
    <property type="project" value="InterPro"/>
</dbReference>
<evidence type="ECO:0000256" key="2">
    <source>
        <dbReference type="ARBA" id="ARBA00022553"/>
    </source>
</evidence>
<feature type="domain" description="ZMYM2-like/QRICH1 C-terminal" evidence="5">
    <location>
        <begin position="193"/>
        <end position="344"/>
    </location>
</feature>
<dbReference type="InterPro" id="IPR013762">
    <property type="entry name" value="Integrase-like_cat_sf"/>
</dbReference>
<keyword evidence="1" id="KW-1017">Isopeptide bond</keyword>
<dbReference type="InParanoid" id="A0A1X7TX68"/>
<dbReference type="OMA" id="WISKFIL"/>
<evidence type="ECO:0000256" key="1">
    <source>
        <dbReference type="ARBA" id="ARBA00022499"/>
    </source>
</evidence>
<keyword evidence="8" id="KW-1185">Reference proteome</keyword>
<evidence type="ECO:0000313" key="8">
    <source>
        <dbReference type="Proteomes" id="UP000007879"/>
    </source>
</evidence>
<name>A0A1X7TX68_AMPQE</name>
<dbReference type="GO" id="GO:0015074">
    <property type="term" value="P:DNA integration"/>
    <property type="evidence" value="ECO:0007669"/>
    <property type="project" value="InterPro"/>
</dbReference>
<evidence type="ECO:0000259" key="5">
    <source>
        <dbReference type="Pfam" id="PF12012"/>
    </source>
</evidence>
<dbReference type="Pfam" id="PF25561">
    <property type="entry name" value="QRICH1"/>
    <property type="match status" value="1"/>
</dbReference>
<dbReference type="Proteomes" id="UP000007879">
    <property type="component" value="Unassembled WGS sequence"/>
</dbReference>
<accession>A0A1X7TX68</accession>
<keyword evidence="2" id="KW-0597">Phosphoprotein</keyword>
<feature type="domain" description="QRICH1-like" evidence="6">
    <location>
        <begin position="76"/>
        <end position="177"/>
    </location>
</feature>
<sequence length="450" mass="51931">MAGAMEDEMFLQALEIYEASQRSAEQEEILVQPQTISDDGHFTQLNLCDRFVNVTEEDILAKIKGAVPRTTKRSTEWAVSVWRKWRDSKRLASDSEYPPELDFITNEEVNRWLAQFVFEVRTLKGEEYSGESLYGLCSGIQHYIREKRSDRNDEPIDIYKDPYLAHFRSSFNAVLKDLHSRGIGTVKKQASVITKDVENQLWLQNILGDDTPSKLLNTLVYCLGVNLALRSGHEHRSLRPDMFQLVELPDGRRYLEYIEWGSKNNAGGLRDRKNCNKSVKIFPNVENPQRCVIRLYQKYLSLRPENAPSDALYLQPLHKPRPECWYQSKAVGHNSLTATVKKIIDQLGISGYYTNHSLRRTCVTRLYQSGAEEYEIMKVSGHCSKDGVRAYKEMCLKQEEKISKKLQLVSEKDEEEEPVFKKPCVFQSQSQKPTQPVYNFSNCTVSFTNN</sequence>
<dbReference type="InterPro" id="IPR057926">
    <property type="entry name" value="QRICH1_dom"/>
</dbReference>
<proteinExistence type="predicted"/>
<dbReference type="PANTHER" id="PTHR21446">
    <property type="entry name" value="DUF3504 DOMAIN-CONTAINING PROTEIN"/>
    <property type="match status" value="1"/>
</dbReference>
<dbReference type="GO" id="GO:0006310">
    <property type="term" value="P:DNA recombination"/>
    <property type="evidence" value="ECO:0007669"/>
    <property type="project" value="UniProtKB-KW"/>
</dbReference>
<dbReference type="InterPro" id="IPR052787">
    <property type="entry name" value="MAVS"/>
</dbReference>
<dbReference type="KEGG" id="aqu:105314223"/>
<dbReference type="EnsemblMetazoa" id="XM_011408263.1">
    <property type="protein sequence ID" value="XP_011406565.1"/>
    <property type="gene ID" value="LOC105314223"/>
</dbReference>
<dbReference type="InterPro" id="IPR011010">
    <property type="entry name" value="DNA_brk_join_enz"/>
</dbReference>
<reference evidence="8" key="1">
    <citation type="journal article" date="2010" name="Nature">
        <title>The Amphimedon queenslandica genome and the evolution of animal complexity.</title>
        <authorList>
            <person name="Srivastava M."/>
            <person name="Simakov O."/>
            <person name="Chapman J."/>
            <person name="Fahey B."/>
            <person name="Gauthier M.E."/>
            <person name="Mitros T."/>
            <person name="Richards G.S."/>
            <person name="Conaco C."/>
            <person name="Dacre M."/>
            <person name="Hellsten U."/>
            <person name="Larroux C."/>
            <person name="Putnam N.H."/>
            <person name="Stanke M."/>
            <person name="Adamska M."/>
            <person name="Darling A."/>
            <person name="Degnan S.M."/>
            <person name="Oakley T.H."/>
            <person name="Plachetzki D.C."/>
            <person name="Zhai Y."/>
            <person name="Adamski M."/>
            <person name="Calcino A."/>
            <person name="Cummins S.F."/>
            <person name="Goodstein D.M."/>
            <person name="Harris C."/>
            <person name="Jackson D.J."/>
            <person name="Leys S.P."/>
            <person name="Shu S."/>
            <person name="Woodcroft B.J."/>
            <person name="Vervoort M."/>
            <person name="Kosik K.S."/>
            <person name="Manning G."/>
            <person name="Degnan B.M."/>
            <person name="Rokhsar D.S."/>
        </authorList>
    </citation>
    <scope>NUCLEOTIDE SEQUENCE [LARGE SCALE GENOMIC DNA]</scope>
</reference>
<evidence type="ECO:0000256" key="3">
    <source>
        <dbReference type="ARBA" id="ARBA00022843"/>
    </source>
</evidence>
<dbReference type="CDD" id="cd00397">
    <property type="entry name" value="DNA_BRE_C"/>
    <property type="match status" value="1"/>
</dbReference>
<dbReference type="AlphaFoldDB" id="A0A1X7TX68"/>